<feature type="compositionally biased region" description="Basic and acidic residues" evidence="10">
    <location>
        <begin position="291"/>
        <end position="302"/>
    </location>
</feature>
<evidence type="ECO:0000313" key="13">
    <source>
        <dbReference type="Proteomes" id="UP000822476"/>
    </source>
</evidence>
<keyword evidence="9" id="KW-0175">Coiled coil</keyword>
<evidence type="ECO:0000256" key="4">
    <source>
        <dbReference type="ARBA" id="ARBA00023128"/>
    </source>
</evidence>
<dbReference type="Gene3D" id="3.10.450.240">
    <property type="match status" value="1"/>
</dbReference>
<dbReference type="GO" id="GO:1990904">
    <property type="term" value="C:ribonucleoprotein complex"/>
    <property type="evidence" value="ECO:0007669"/>
    <property type="project" value="UniProtKB-KW"/>
</dbReference>
<dbReference type="GO" id="GO:0005840">
    <property type="term" value="C:ribosome"/>
    <property type="evidence" value="ECO:0007669"/>
    <property type="project" value="UniProtKB-KW"/>
</dbReference>
<protein>
    <recommendedName>
        <fullName evidence="7">Large ribosomal subunit protein mL45</fullName>
    </recommendedName>
    <alternativeName>
        <fullName evidence="8">39S ribosomal protein L45, mitochondrial</fullName>
    </alternativeName>
</protein>
<comment type="subcellular location">
    <subcellularLocation>
        <location evidence="1">Mitochondrion</location>
    </subcellularLocation>
</comment>
<keyword evidence="5" id="KW-0687">Ribonucleoprotein</keyword>
<dbReference type="SMART" id="SM00978">
    <property type="entry name" value="Tim44"/>
    <property type="match status" value="1"/>
</dbReference>
<evidence type="ECO:0000256" key="8">
    <source>
        <dbReference type="ARBA" id="ARBA00043031"/>
    </source>
</evidence>
<feature type="domain" description="Tim44-like" evidence="11">
    <location>
        <begin position="125"/>
        <end position="274"/>
    </location>
</feature>
<evidence type="ECO:0000256" key="3">
    <source>
        <dbReference type="ARBA" id="ARBA00022980"/>
    </source>
</evidence>
<reference evidence="12" key="1">
    <citation type="submission" date="2019-07" db="EMBL/GenBank/DDBJ databases">
        <title>Annotation for the trematode Paragonimus miyazaki's.</title>
        <authorList>
            <person name="Choi Y.-J."/>
        </authorList>
    </citation>
    <scope>NUCLEOTIDE SEQUENCE</scope>
    <source>
        <strain evidence="12">Japan</strain>
    </source>
</reference>
<feature type="compositionally biased region" description="Polar residues" evidence="10">
    <location>
        <begin position="307"/>
        <end position="318"/>
    </location>
</feature>
<evidence type="ECO:0000256" key="5">
    <source>
        <dbReference type="ARBA" id="ARBA00023274"/>
    </source>
</evidence>
<evidence type="ECO:0000256" key="10">
    <source>
        <dbReference type="SAM" id="MobiDB-lite"/>
    </source>
</evidence>
<dbReference type="OrthoDB" id="19619at2759"/>
<proteinExistence type="inferred from homology"/>
<dbReference type="InterPro" id="IPR051975">
    <property type="entry name" value="mtLSU_mL45"/>
</dbReference>
<dbReference type="InterPro" id="IPR032710">
    <property type="entry name" value="NTF2-like_dom_sf"/>
</dbReference>
<dbReference type="Pfam" id="PF04280">
    <property type="entry name" value="Tim44"/>
    <property type="match status" value="1"/>
</dbReference>
<dbReference type="SUPFAM" id="SSF54427">
    <property type="entry name" value="NTF2-like"/>
    <property type="match status" value="1"/>
</dbReference>
<gene>
    <name evidence="12" type="ORF">EG68_08221</name>
</gene>
<dbReference type="PANTHER" id="PTHR28554:SF1">
    <property type="entry name" value="LARGE RIBOSOMAL SUBUNIT PROTEIN ML45"/>
    <property type="match status" value="1"/>
</dbReference>
<keyword evidence="4" id="KW-0496">Mitochondrion</keyword>
<keyword evidence="2" id="KW-0809">Transit peptide</keyword>
<evidence type="ECO:0000256" key="7">
    <source>
        <dbReference type="ARBA" id="ARBA00039448"/>
    </source>
</evidence>
<name>A0A8S9YDF5_9TREM</name>
<dbReference type="Proteomes" id="UP000822476">
    <property type="component" value="Unassembled WGS sequence"/>
</dbReference>
<dbReference type="GO" id="GO:0005739">
    <property type="term" value="C:mitochondrion"/>
    <property type="evidence" value="ECO:0007669"/>
    <property type="project" value="UniProtKB-SubCell"/>
</dbReference>
<keyword evidence="3" id="KW-0689">Ribosomal protein</keyword>
<dbReference type="EMBL" id="JTDE01021692">
    <property type="protein sequence ID" value="KAF7232600.1"/>
    <property type="molecule type" value="Genomic_DNA"/>
</dbReference>
<dbReference type="AlphaFoldDB" id="A0A8S9YDF5"/>
<evidence type="ECO:0000256" key="9">
    <source>
        <dbReference type="SAM" id="Coils"/>
    </source>
</evidence>
<comment type="similarity">
    <text evidence="6">Belongs to the mitochondrion-specific ribosomal protein mL45 family.</text>
</comment>
<dbReference type="InterPro" id="IPR007379">
    <property type="entry name" value="Tim44-like_dom"/>
</dbReference>
<sequence length="318" mass="36549">MNSLILCLNRSTPLYTQPARFARHKPWIPKFRLLRQLQPWDGPIDLNKDRPPTGFDESPAALRARLRRNGMLPPLIFQDSPINIGHSGQVTDPYVPPDGDGRASLLSLKRATSELEDLLKKGKSYRETLKIRKYEPTFDPKTFIHEAEAIYKEAQELLQRFTDNESRLFELVTEKAFAEMTNGLRFRTLRWQFIASIEPPRVVRIRTQEMLTKDNLFGQVTVRFHTQQILAIFDRFGRLLFGNPTIPVDVLEYVVLEKHITDEYGRWRVHAKIQSPSNPTPPPTYLPTRRLSPEELSVKPKELGASVDSSTSVPHAAD</sequence>
<evidence type="ECO:0000256" key="6">
    <source>
        <dbReference type="ARBA" id="ARBA00038073"/>
    </source>
</evidence>
<evidence type="ECO:0000259" key="11">
    <source>
        <dbReference type="SMART" id="SM00978"/>
    </source>
</evidence>
<comment type="caution">
    <text evidence="12">The sequence shown here is derived from an EMBL/GenBank/DDBJ whole genome shotgun (WGS) entry which is preliminary data.</text>
</comment>
<organism evidence="12 13">
    <name type="scientific">Paragonimus skrjabini miyazakii</name>
    <dbReference type="NCBI Taxonomy" id="59628"/>
    <lineage>
        <taxon>Eukaryota</taxon>
        <taxon>Metazoa</taxon>
        <taxon>Spiralia</taxon>
        <taxon>Lophotrochozoa</taxon>
        <taxon>Platyhelminthes</taxon>
        <taxon>Trematoda</taxon>
        <taxon>Digenea</taxon>
        <taxon>Plagiorchiida</taxon>
        <taxon>Troglotremata</taxon>
        <taxon>Troglotrematidae</taxon>
        <taxon>Paragonimus</taxon>
    </lineage>
</organism>
<accession>A0A8S9YDF5</accession>
<dbReference type="PANTHER" id="PTHR28554">
    <property type="entry name" value="39S RIBOSOMAL PROTEIN L45, MITOCHONDRIAL"/>
    <property type="match status" value="1"/>
</dbReference>
<evidence type="ECO:0000313" key="12">
    <source>
        <dbReference type="EMBL" id="KAF7232600.1"/>
    </source>
</evidence>
<evidence type="ECO:0000256" key="1">
    <source>
        <dbReference type="ARBA" id="ARBA00004173"/>
    </source>
</evidence>
<feature type="coiled-coil region" evidence="9">
    <location>
        <begin position="108"/>
        <end position="164"/>
    </location>
</feature>
<feature type="region of interest" description="Disordered" evidence="10">
    <location>
        <begin position="272"/>
        <end position="318"/>
    </location>
</feature>
<evidence type="ECO:0000256" key="2">
    <source>
        <dbReference type="ARBA" id="ARBA00022946"/>
    </source>
</evidence>
<keyword evidence="13" id="KW-1185">Reference proteome</keyword>